<feature type="chain" id="PRO_5035738623" evidence="1">
    <location>
        <begin position="21"/>
        <end position="116"/>
    </location>
</feature>
<dbReference type="Proteomes" id="UP000823388">
    <property type="component" value="Chromosome 7K"/>
</dbReference>
<feature type="signal peptide" evidence="1">
    <location>
        <begin position="1"/>
        <end position="20"/>
    </location>
</feature>
<keyword evidence="3" id="KW-1185">Reference proteome</keyword>
<dbReference type="EMBL" id="CM029049">
    <property type="protein sequence ID" value="KAG2572011.1"/>
    <property type="molecule type" value="Genomic_DNA"/>
</dbReference>
<accession>A0A8T0QAW8</accession>
<proteinExistence type="predicted"/>
<evidence type="ECO:0000313" key="3">
    <source>
        <dbReference type="Proteomes" id="UP000823388"/>
    </source>
</evidence>
<dbReference type="AlphaFoldDB" id="A0A8T0QAW8"/>
<evidence type="ECO:0000313" key="2">
    <source>
        <dbReference type="EMBL" id="KAG2572011.1"/>
    </source>
</evidence>
<gene>
    <name evidence="2" type="ORF">PVAP13_7KG144155</name>
</gene>
<reference evidence="2" key="1">
    <citation type="submission" date="2020-05" db="EMBL/GenBank/DDBJ databases">
        <title>WGS assembly of Panicum virgatum.</title>
        <authorList>
            <person name="Lovell J.T."/>
            <person name="Jenkins J."/>
            <person name="Shu S."/>
            <person name="Juenger T.E."/>
            <person name="Schmutz J."/>
        </authorList>
    </citation>
    <scope>NUCLEOTIDE SEQUENCE</scope>
    <source>
        <strain evidence="2">AP13</strain>
    </source>
</reference>
<evidence type="ECO:0000256" key="1">
    <source>
        <dbReference type="SAM" id="SignalP"/>
    </source>
</evidence>
<comment type="caution">
    <text evidence="2">The sequence shown here is derived from an EMBL/GenBank/DDBJ whole genome shotgun (WGS) entry which is preliminary data.</text>
</comment>
<name>A0A8T0QAW8_PANVG</name>
<organism evidence="2 3">
    <name type="scientific">Panicum virgatum</name>
    <name type="common">Blackwell switchgrass</name>
    <dbReference type="NCBI Taxonomy" id="38727"/>
    <lineage>
        <taxon>Eukaryota</taxon>
        <taxon>Viridiplantae</taxon>
        <taxon>Streptophyta</taxon>
        <taxon>Embryophyta</taxon>
        <taxon>Tracheophyta</taxon>
        <taxon>Spermatophyta</taxon>
        <taxon>Magnoliopsida</taxon>
        <taxon>Liliopsida</taxon>
        <taxon>Poales</taxon>
        <taxon>Poaceae</taxon>
        <taxon>PACMAD clade</taxon>
        <taxon>Panicoideae</taxon>
        <taxon>Panicodae</taxon>
        <taxon>Paniceae</taxon>
        <taxon>Panicinae</taxon>
        <taxon>Panicum</taxon>
        <taxon>Panicum sect. Hiantes</taxon>
    </lineage>
</organism>
<sequence length="116" mass="12645">MRALGAVAWAWLLLLQLAGASHVVYENLLELDAAAADVPPYIVDPELRTGYHFQPPKNWINGKCKQDLTPKLLTDRLRSGGGACLRAGGNDYCALATCCCRPSGLVIEWHNLLLAE</sequence>
<keyword evidence="1" id="KW-0732">Signal</keyword>
<protein>
    <submittedName>
        <fullName evidence="2">Uncharacterized protein</fullName>
    </submittedName>
</protein>